<name>A0A926QS93_9ACTN</name>
<reference evidence="1" key="1">
    <citation type="submission" date="2020-09" db="EMBL/GenBank/DDBJ databases">
        <title>Streptomyces grisecoloratus sp. nov., isolated from cotton soil.</title>
        <authorList>
            <person name="Xing L."/>
        </authorList>
    </citation>
    <scope>NUCLEOTIDE SEQUENCE</scope>
    <source>
        <strain evidence="1">TRM S81-3</strain>
    </source>
</reference>
<reference evidence="1" key="2">
    <citation type="submission" date="2020-09" db="EMBL/GenBank/DDBJ databases">
        <authorList>
            <person name="Luo X."/>
        </authorList>
    </citation>
    <scope>NUCLEOTIDE SEQUENCE</scope>
    <source>
        <strain evidence="1">TRM S81-3</strain>
    </source>
</reference>
<gene>
    <name evidence="1" type="ORF">H0H10_16660</name>
</gene>
<dbReference type="AlphaFoldDB" id="A0A926QS93"/>
<sequence length="45" mass="4938">MGYAAHNALADADLSVNTYKLFRKMCALQSRKAARPTHTRGRGST</sequence>
<dbReference type="RefSeq" id="WP_188181749.1">
    <property type="nucleotide sequence ID" value="NZ_JACVQF010000190.1"/>
</dbReference>
<keyword evidence="2" id="KW-1185">Reference proteome</keyword>
<evidence type="ECO:0000313" key="2">
    <source>
        <dbReference type="Proteomes" id="UP000621210"/>
    </source>
</evidence>
<proteinExistence type="predicted"/>
<comment type="caution">
    <text evidence="1">The sequence shown here is derived from an EMBL/GenBank/DDBJ whole genome shotgun (WGS) entry which is preliminary data.</text>
</comment>
<protein>
    <submittedName>
        <fullName evidence="1">Uncharacterized protein</fullName>
    </submittedName>
</protein>
<accession>A0A926QS93</accession>
<organism evidence="1 2">
    <name type="scientific">Streptomyces griseicoloratus</name>
    <dbReference type="NCBI Taxonomy" id="2752516"/>
    <lineage>
        <taxon>Bacteria</taxon>
        <taxon>Bacillati</taxon>
        <taxon>Actinomycetota</taxon>
        <taxon>Actinomycetes</taxon>
        <taxon>Kitasatosporales</taxon>
        <taxon>Streptomycetaceae</taxon>
        <taxon>Streptomyces</taxon>
    </lineage>
</organism>
<dbReference type="Proteomes" id="UP000621210">
    <property type="component" value="Unassembled WGS sequence"/>
</dbReference>
<dbReference type="EMBL" id="JACVQF010000190">
    <property type="protein sequence ID" value="MBD0420757.1"/>
    <property type="molecule type" value="Genomic_DNA"/>
</dbReference>
<evidence type="ECO:0000313" key="1">
    <source>
        <dbReference type="EMBL" id="MBD0420757.1"/>
    </source>
</evidence>